<keyword evidence="1" id="KW-0812">Transmembrane</keyword>
<keyword evidence="1" id="KW-1133">Transmembrane helix</keyword>
<keyword evidence="3" id="KW-1185">Reference proteome</keyword>
<evidence type="ECO:0000256" key="1">
    <source>
        <dbReference type="SAM" id="Phobius"/>
    </source>
</evidence>
<keyword evidence="1" id="KW-0472">Membrane</keyword>
<accession>A0ABM7GNZ5</accession>
<dbReference type="Proteomes" id="UP000289555">
    <property type="component" value="Chromosome"/>
</dbReference>
<evidence type="ECO:0000313" key="2">
    <source>
        <dbReference type="EMBL" id="BBI52470.1"/>
    </source>
</evidence>
<dbReference type="EMBL" id="AP019416">
    <property type="protein sequence ID" value="BBI52470.1"/>
    <property type="molecule type" value="Genomic_DNA"/>
</dbReference>
<proteinExistence type="predicted"/>
<organism evidence="2 3">
    <name type="scientific">Vreelandella olivaria</name>
    <dbReference type="NCBI Taxonomy" id="390919"/>
    <lineage>
        <taxon>Bacteria</taxon>
        <taxon>Pseudomonadati</taxon>
        <taxon>Pseudomonadota</taxon>
        <taxon>Gammaproteobacteria</taxon>
        <taxon>Oceanospirillales</taxon>
        <taxon>Halomonadaceae</taxon>
        <taxon>Vreelandella</taxon>
    </lineage>
</organism>
<reference evidence="3" key="1">
    <citation type="journal article" date="2019" name="Microbiol. Resour. Announc.">
        <title>Complete Genome Sequence of Halomonas olivaria, a Moderately Halophilic Bacterium Isolated from Olive Processing Effluents, Obtained by Nanopore Sequencing.</title>
        <authorList>
            <person name="Nagata S."/>
            <person name="Ii K.M."/>
            <person name="Tsukimi T."/>
            <person name="Miura M.C."/>
            <person name="Galipon J."/>
            <person name="Arakawa K."/>
        </authorList>
    </citation>
    <scope>NUCLEOTIDE SEQUENCE [LARGE SCALE GENOMIC DNA]</scope>
    <source>
        <strain evidence="3">TYRC17</strain>
    </source>
</reference>
<evidence type="ECO:0000313" key="3">
    <source>
        <dbReference type="Proteomes" id="UP000289555"/>
    </source>
</evidence>
<feature type="transmembrane region" description="Helical" evidence="1">
    <location>
        <begin position="103"/>
        <end position="123"/>
    </location>
</feature>
<gene>
    <name evidence="2" type="ORF">HORIV_48910</name>
</gene>
<protein>
    <submittedName>
        <fullName evidence="2">Uncharacterized protein</fullName>
    </submittedName>
</protein>
<name>A0ABM7GNZ5_9GAMM</name>
<sequence length="124" mass="14298">MSEQPNPKDYYADTAYKPAQRVAWEEANPDRQYISGSRLTWYRRTTDNGTKDEHGYNNIEISERWETRKAESRLGDSEAFKVIGVHYDHVAILPPSYKKISGILFTTMGIGKGGTFLSLWFFLL</sequence>